<dbReference type="GO" id="GO:0004190">
    <property type="term" value="F:aspartic-type endopeptidase activity"/>
    <property type="evidence" value="ECO:0007669"/>
    <property type="project" value="InterPro"/>
</dbReference>
<gene>
    <name evidence="2" type="ORF">C823_00744</name>
</gene>
<dbReference type="Pfam" id="PF03419">
    <property type="entry name" value="Peptidase_U4"/>
    <property type="match status" value="1"/>
</dbReference>
<comment type="caution">
    <text evidence="2">The sequence shown here is derived from an EMBL/GenBank/DDBJ whole genome shotgun (WGS) entry which is preliminary data.</text>
</comment>
<dbReference type="PATRIC" id="fig|1235802.3.peg.799"/>
<proteinExistence type="predicted"/>
<dbReference type="OrthoDB" id="2690199at2"/>
<evidence type="ECO:0000313" key="2">
    <source>
        <dbReference type="EMBL" id="EMZ36377.1"/>
    </source>
</evidence>
<sequence length="283" mass="31633">MLFQTRSGGDGFQTLEVGGIYEVYIDVLAANNFFADLAALLAVNLFRRKYVRAHRILTGAVIGTVGSCLIFLICASPAAYFLTVHFLVNPAVVLLTFGEKSKQDFFSDLCIGYFAFLLIGGITEWLYAGGMGFFTYEAAVAAALLLSLFLVLWLRKQLKNRIRYAQVRLKQNGKHIRLRALADSGNLLTDPYTGKPVCMIDRQVYETAYGRPENVRLIPYESLGCRHGLLEAVTIEQLSYAYGNKTENVNRAVLGLTDHALFETKQYQMIINPQENPTGGRYE</sequence>
<keyword evidence="1" id="KW-1133">Transmembrane helix</keyword>
<accession>N2B448</accession>
<keyword evidence="3" id="KW-1185">Reference proteome</keyword>
<keyword evidence="1" id="KW-0812">Transmembrane</keyword>
<evidence type="ECO:0000256" key="1">
    <source>
        <dbReference type="SAM" id="Phobius"/>
    </source>
</evidence>
<dbReference type="EMBL" id="AQFT01000023">
    <property type="protein sequence ID" value="EMZ36377.1"/>
    <property type="molecule type" value="Genomic_DNA"/>
</dbReference>
<dbReference type="STRING" id="1235802.C823_00744"/>
<dbReference type="eggNOG" id="ENOG5030EYC">
    <property type="taxonomic scope" value="Bacteria"/>
</dbReference>
<keyword evidence="1" id="KW-0472">Membrane</keyword>
<evidence type="ECO:0000313" key="3">
    <source>
        <dbReference type="Proteomes" id="UP000012589"/>
    </source>
</evidence>
<feature type="transmembrane region" description="Helical" evidence="1">
    <location>
        <begin position="79"/>
        <end position="97"/>
    </location>
</feature>
<feature type="transmembrane region" description="Helical" evidence="1">
    <location>
        <begin position="55"/>
        <end position="73"/>
    </location>
</feature>
<dbReference type="AlphaFoldDB" id="N2B448"/>
<dbReference type="HOGENOM" id="CLU_059158_1_0_9"/>
<name>N2B448_9FIRM</name>
<feature type="transmembrane region" description="Helical" evidence="1">
    <location>
        <begin position="109"/>
        <end position="127"/>
    </location>
</feature>
<protein>
    <submittedName>
        <fullName evidence="2">Sigma-E processing peptidase SpoIIGA</fullName>
    </submittedName>
</protein>
<dbReference type="Proteomes" id="UP000012589">
    <property type="component" value="Unassembled WGS sequence"/>
</dbReference>
<feature type="transmembrane region" description="Helical" evidence="1">
    <location>
        <begin position="133"/>
        <end position="154"/>
    </location>
</feature>
<organism evidence="2 3">
    <name type="scientific">Eubacterium plexicaudatum ASF492</name>
    <dbReference type="NCBI Taxonomy" id="1235802"/>
    <lineage>
        <taxon>Bacteria</taxon>
        <taxon>Bacillati</taxon>
        <taxon>Bacillota</taxon>
        <taxon>Clostridia</taxon>
        <taxon>Eubacteriales</taxon>
        <taxon>Eubacteriaceae</taxon>
        <taxon>Eubacterium</taxon>
    </lineage>
</organism>
<reference evidence="2 3" key="1">
    <citation type="journal article" date="2014" name="Genome Announc.">
        <title>Draft genome sequences of the altered schaedler flora, a defined bacterial community from gnotobiotic mice.</title>
        <authorList>
            <person name="Wannemuehler M.J."/>
            <person name="Overstreet A.M."/>
            <person name="Ward D.V."/>
            <person name="Phillips G.J."/>
        </authorList>
    </citation>
    <scope>NUCLEOTIDE SEQUENCE [LARGE SCALE GENOMIC DNA]</scope>
    <source>
        <strain evidence="2 3">ASF492</strain>
    </source>
</reference>
<dbReference type="InterPro" id="IPR005081">
    <property type="entry name" value="SpoIIGA"/>
</dbReference>
<dbReference type="GO" id="GO:0030436">
    <property type="term" value="P:asexual sporulation"/>
    <property type="evidence" value="ECO:0007669"/>
    <property type="project" value="InterPro"/>
</dbReference>
<dbReference type="GO" id="GO:0006508">
    <property type="term" value="P:proteolysis"/>
    <property type="evidence" value="ECO:0007669"/>
    <property type="project" value="InterPro"/>
</dbReference>
<feature type="transmembrane region" description="Helical" evidence="1">
    <location>
        <begin position="23"/>
        <end position="43"/>
    </location>
</feature>